<evidence type="ECO:0000313" key="1">
    <source>
        <dbReference type="EMBL" id="KAF2228400.1"/>
    </source>
</evidence>
<evidence type="ECO:0000313" key="2">
    <source>
        <dbReference type="Proteomes" id="UP000800092"/>
    </source>
</evidence>
<reference evidence="1" key="1">
    <citation type="journal article" date="2020" name="Stud. Mycol.">
        <title>101 Dothideomycetes genomes: a test case for predicting lifestyles and emergence of pathogens.</title>
        <authorList>
            <person name="Haridas S."/>
            <person name="Albert R."/>
            <person name="Binder M."/>
            <person name="Bloem J."/>
            <person name="Labutti K."/>
            <person name="Salamov A."/>
            <person name="Andreopoulos B."/>
            <person name="Baker S."/>
            <person name="Barry K."/>
            <person name="Bills G."/>
            <person name="Bluhm B."/>
            <person name="Cannon C."/>
            <person name="Castanera R."/>
            <person name="Culley D."/>
            <person name="Daum C."/>
            <person name="Ezra D."/>
            <person name="Gonzalez J."/>
            <person name="Henrissat B."/>
            <person name="Kuo A."/>
            <person name="Liang C."/>
            <person name="Lipzen A."/>
            <person name="Lutzoni F."/>
            <person name="Magnuson J."/>
            <person name="Mondo S."/>
            <person name="Nolan M."/>
            <person name="Ohm R."/>
            <person name="Pangilinan J."/>
            <person name="Park H.-J."/>
            <person name="Ramirez L."/>
            <person name="Alfaro M."/>
            <person name="Sun H."/>
            <person name="Tritt A."/>
            <person name="Yoshinaga Y."/>
            <person name="Zwiers L.-H."/>
            <person name="Turgeon B."/>
            <person name="Goodwin S."/>
            <person name="Spatafora J."/>
            <person name="Crous P."/>
            <person name="Grigoriev I."/>
        </authorList>
    </citation>
    <scope>NUCLEOTIDE SEQUENCE</scope>
    <source>
        <strain evidence="1">Tuck. ex Michener</strain>
    </source>
</reference>
<proteinExistence type="predicted"/>
<dbReference type="EMBL" id="ML991999">
    <property type="protein sequence ID" value="KAF2228400.1"/>
    <property type="molecule type" value="Genomic_DNA"/>
</dbReference>
<organism evidence="1 2">
    <name type="scientific">Viridothelium virens</name>
    <name type="common">Speckled blister lichen</name>
    <name type="synonym">Trypethelium virens</name>
    <dbReference type="NCBI Taxonomy" id="1048519"/>
    <lineage>
        <taxon>Eukaryota</taxon>
        <taxon>Fungi</taxon>
        <taxon>Dikarya</taxon>
        <taxon>Ascomycota</taxon>
        <taxon>Pezizomycotina</taxon>
        <taxon>Dothideomycetes</taxon>
        <taxon>Dothideomycetes incertae sedis</taxon>
        <taxon>Trypetheliales</taxon>
        <taxon>Trypetheliaceae</taxon>
        <taxon>Viridothelium</taxon>
    </lineage>
</organism>
<keyword evidence="2" id="KW-1185">Reference proteome</keyword>
<accession>A0A6A6GSC5</accession>
<dbReference type="Proteomes" id="UP000800092">
    <property type="component" value="Unassembled WGS sequence"/>
</dbReference>
<name>A0A6A6GSC5_VIRVR</name>
<sequence length="152" mass="17094">MRCTNCQFSHMTGSSRCPKGSQICDFAKGENRFRLSLWQWLIRGVDRPRKSRTYKKAPLAQQLSAHSVSGYQSQTVKLSGDILPSRPDKTETGRTHLLVELFLGPSPADEFAKGCRRIVDGIRPGLEKLHQRDMSSKSLCPRRFLVSVPACC</sequence>
<gene>
    <name evidence="1" type="ORF">EV356DRAFT_500660</name>
</gene>
<protein>
    <submittedName>
        <fullName evidence="1">Uncharacterized protein</fullName>
    </submittedName>
</protein>
<dbReference type="AlphaFoldDB" id="A0A6A6GSC5"/>